<organism evidence="1 3">
    <name type="scientific">Pseudoalteromonas lipolytica</name>
    <dbReference type="NCBI Taxonomy" id="570156"/>
    <lineage>
        <taxon>Bacteria</taxon>
        <taxon>Pseudomonadati</taxon>
        <taxon>Pseudomonadota</taxon>
        <taxon>Gammaproteobacteria</taxon>
        <taxon>Alteromonadales</taxon>
        <taxon>Pseudoalteromonadaceae</taxon>
        <taxon>Pseudoalteromonas</taxon>
    </lineage>
</organism>
<evidence type="ECO:0000313" key="4">
    <source>
        <dbReference type="Proteomes" id="UP001377972"/>
    </source>
</evidence>
<keyword evidence="4" id="KW-1185">Reference proteome</keyword>
<name>A0A0P7DZD0_9GAMM</name>
<dbReference type="OrthoDB" id="6296663at2"/>
<dbReference type="PATRIC" id="fig|570156.3.peg.3746"/>
<accession>A0A0P7DZD0</accession>
<evidence type="ECO:0000313" key="2">
    <source>
        <dbReference type="EMBL" id="MEJ6496666.1"/>
    </source>
</evidence>
<dbReference type="Proteomes" id="UP000050378">
    <property type="component" value="Unassembled WGS sequence"/>
</dbReference>
<dbReference type="RefSeq" id="WP_054553487.1">
    <property type="nucleotide sequence ID" value="NZ_JAQPZS010000009.1"/>
</dbReference>
<comment type="caution">
    <text evidence="1">The sequence shown here is derived from an EMBL/GenBank/DDBJ whole genome shotgun (WGS) entry which is preliminary data.</text>
</comment>
<sequence>MNEFDIFIRNIVLDCIREQGTCSDICEEDEQLTFYVDIENHDNVISRKQFKVTYPISYSIQSALKHETDLLRYLDSGEIRTPFTTDIIEVLKSELQAFMFSNKPRGEYHIC</sequence>
<dbReference type="EMBL" id="LJTC01000008">
    <property type="protein sequence ID" value="KPM83033.1"/>
    <property type="molecule type" value="Genomic_DNA"/>
</dbReference>
<evidence type="ECO:0000313" key="3">
    <source>
        <dbReference type="Proteomes" id="UP000050378"/>
    </source>
</evidence>
<gene>
    <name evidence="1" type="ORF">AOG27_13220</name>
    <name evidence="2" type="ORF">PQI24_11515</name>
</gene>
<dbReference type="AlphaFoldDB" id="A0A0P7DZD0"/>
<dbReference type="EMBL" id="JAQPZS010000009">
    <property type="protein sequence ID" value="MEJ6496666.1"/>
    <property type="molecule type" value="Genomic_DNA"/>
</dbReference>
<dbReference type="Proteomes" id="UP001377972">
    <property type="component" value="Unassembled WGS sequence"/>
</dbReference>
<protein>
    <submittedName>
        <fullName evidence="1">Uncharacterized protein</fullName>
    </submittedName>
</protein>
<reference evidence="2 4" key="2">
    <citation type="submission" date="2023-01" db="EMBL/GenBank/DDBJ databases">
        <title>Trichodesmium-associated heterotrophic epibiont bacteria.</title>
        <authorList>
            <person name="Cleveland C.S."/>
            <person name="Webb E.A."/>
        </authorList>
    </citation>
    <scope>NUCLEOTIDE SEQUENCE [LARGE SCALE GENOMIC DNA]</scope>
    <source>
        <strain evidence="2 4">USCH2</strain>
    </source>
</reference>
<evidence type="ECO:0000313" key="1">
    <source>
        <dbReference type="EMBL" id="KPM83033.1"/>
    </source>
</evidence>
<proteinExistence type="predicted"/>
<reference evidence="1 3" key="1">
    <citation type="submission" date="2015-09" db="EMBL/GenBank/DDBJ databases">
        <title>Draft Genome Sequence of Pseudoalteromonas lipolytica UCD-48B.</title>
        <authorList>
            <person name="Krusor M."/>
            <person name="Coil D.A."/>
            <person name="Lang J.M."/>
            <person name="Eisen J.A."/>
            <person name="Alexiev A."/>
        </authorList>
    </citation>
    <scope>NUCLEOTIDE SEQUENCE [LARGE SCALE GENOMIC DNA]</scope>
    <source>
        <strain evidence="1 3">UCD-48B</strain>
    </source>
</reference>